<gene>
    <name evidence="1" type="ORF">A3G31_07160</name>
</gene>
<evidence type="ECO:0000313" key="2">
    <source>
        <dbReference type="Proteomes" id="UP000178082"/>
    </source>
</evidence>
<name>A0A1F7SHQ1_9BACT</name>
<dbReference type="Proteomes" id="UP000178082">
    <property type="component" value="Unassembled WGS sequence"/>
</dbReference>
<protein>
    <submittedName>
        <fullName evidence="1">Uncharacterized protein</fullName>
    </submittedName>
</protein>
<dbReference type="AlphaFoldDB" id="A0A1F7SHQ1"/>
<comment type="caution">
    <text evidence="1">The sequence shown here is derived from an EMBL/GenBank/DDBJ whole genome shotgun (WGS) entry which is preliminary data.</text>
</comment>
<dbReference type="STRING" id="1817883.A3G31_07160"/>
<dbReference type="EMBL" id="MGDI01000025">
    <property type="protein sequence ID" value="OGL53285.1"/>
    <property type="molecule type" value="Genomic_DNA"/>
</dbReference>
<organism evidence="1 2">
    <name type="scientific">Candidatus Schekmanbacteria bacterium RIFCSPLOWO2_12_FULL_38_15</name>
    <dbReference type="NCBI Taxonomy" id="1817883"/>
    <lineage>
        <taxon>Bacteria</taxon>
        <taxon>Candidatus Schekmaniibacteriota</taxon>
    </lineage>
</organism>
<reference evidence="1 2" key="1">
    <citation type="journal article" date="2016" name="Nat. Commun.">
        <title>Thousands of microbial genomes shed light on interconnected biogeochemical processes in an aquifer system.</title>
        <authorList>
            <person name="Anantharaman K."/>
            <person name="Brown C.T."/>
            <person name="Hug L.A."/>
            <person name="Sharon I."/>
            <person name="Castelle C.J."/>
            <person name="Probst A.J."/>
            <person name="Thomas B.C."/>
            <person name="Singh A."/>
            <person name="Wilkins M.J."/>
            <person name="Karaoz U."/>
            <person name="Brodie E.L."/>
            <person name="Williams K.H."/>
            <person name="Hubbard S.S."/>
            <person name="Banfield J.F."/>
        </authorList>
    </citation>
    <scope>NUCLEOTIDE SEQUENCE [LARGE SCALE GENOMIC DNA]</scope>
</reference>
<evidence type="ECO:0000313" key="1">
    <source>
        <dbReference type="EMBL" id="OGL53285.1"/>
    </source>
</evidence>
<sequence length="243" mass="28004">MAIRLPDEFLNYAYFWRQKWAKEMVDGKVPDNMFKMLIDTTRILPALCSAELNSDGSMSTNAKIIGAGFVPKQECLAEVSKIFRDHIKKEGMAADKTEAFGRHELASKEDKEKMREFQRKSLKILIDNMYFDKEIAGQKIDFTKLCTIELGNQYPGKPAHMWNFAQKNKKATLLYFTPPVISYEIRCSIEIHTEGPYFEFTHAVHDVYFGEDPSEVNLPVYIFNVEEAYDNSATPKGYGRRIV</sequence>
<accession>A0A1F7SHQ1</accession>
<proteinExistence type="predicted"/>